<dbReference type="InterPro" id="IPR001763">
    <property type="entry name" value="Rhodanese-like_dom"/>
</dbReference>
<dbReference type="RefSeq" id="WP_072714774.1">
    <property type="nucleotide sequence ID" value="NZ_FRAU01000002.1"/>
</dbReference>
<dbReference type="InterPro" id="IPR051682">
    <property type="entry name" value="Mito_Persulfide_Diox"/>
</dbReference>
<dbReference type="CDD" id="cd00158">
    <property type="entry name" value="RHOD"/>
    <property type="match status" value="1"/>
</dbReference>
<dbReference type="Pfam" id="PF00753">
    <property type="entry name" value="Lactamase_B"/>
    <property type="match status" value="1"/>
</dbReference>
<dbReference type="GO" id="GO:0070813">
    <property type="term" value="P:hydrogen sulfide metabolic process"/>
    <property type="evidence" value="ECO:0007669"/>
    <property type="project" value="TreeGrafter"/>
</dbReference>
<evidence type="ECO:0000313" key="4">
    <source>
        <dbReference type="Proteomes" id="UP000185812"/>
    </source>
</evidence>
<dbReference type="FunFam" id="3.60.15.10:FF:000030">
    <property type="entry name" value="Metallo-beta-lactamase family protein"/>
    <property type="match status" value="1"/>
</dbReference>
<dbReference type="SUPFAM" id="SSF56281">
    <property type="entry name" value="Metallo-hydrolase/oxidoreductase"/>
    <property type="match status" value="1"/>
</dbReference>
<dbReference type="AlphaFoldDB" id="A0A1M6RNQ4"/>
<dbReference type="InterPro" id="IPR001279">
    <property type="entry name" value="Metallo-B-lactamas"/>
</dbReference>
<reference evidence="4" key="1">
    <citation type="submission" date="2016-11" db="EMBL/GenBank/DDBJ databases">
        <authorList>
            <person name="Varghese N."/>
            <person name="Submissions S."/>
        </authorList>
    </citation>
    <scope>NUCLEOTIDE SEQUENCE [LARGE SCALE GENOMIC DNA]</scope>
    <source>
        <strain evidence="4">DSM 22212</strain>
    </source>
</reference>
<dbReference type="SUPFAM" id="SSF52821">
    <property type="entry name" value="Rhodanese/Cell cycle control phosphatase"/>
    <property type="match status" value="2"/>
</dbReference>
<dbReference type="GO" id="GO:0050313">
    <property type="term" value="F:sulfur dioxygenase activity"/>
    <property type="evidence" value="ECO:0007669"/>
    <property type="project" value="InterPro"/>
</dbReference>
<feature type="domain" description="Rhodanese" evidence="2">
    <location>
        <begin position="285"/>
        <end position="335"/>
    </location>
</feature>
<dbReference type="PANTHER" id="PTHR43084">
    <property type="entry name" value="PERSULFIDE DIOXYGENASE ETHE1"/>
    <property type="match status" value="1"/>
</dbReference>
<dbReference type="CDD" id="cd07724">
    <property type="entry name" value="POD-like_MBL-fold"/>
    <property type="match status" value="1"/>
</dbReference>
<keyword evidence="4" id="KW-1185">Reference proteome</keyword>
<dbReference type="Gene3D" id="3.60.15.10">
    <property type="entry name" value="Ribonuclease Z/Hydroxyacylglutathione hydrolase-like"/>
    <property type="match status" value="1"/>
</dbReference>
<dbReference type="SMART" id="SM00849">
    <property type="entry name" value="Lactamase_B"/>
    <property type="match status" value="1"/>
</dbReference>
<proteinExistence type="predicted"/>
<dbReference type="SMART" id="SM00450">
    <property type="entry name" value="RHOD"/>
    <property type="match status" value="2"/>
</dbReference>
<dbReference type="PANTHER" id="PTHR43084:SF1">
    <property type="entry name" value="PERSULFIDE DIOXYGENASE ETHE1, MITOCHONDRIAL"/>
    <property type="match status" value="1"/>
</dbReference>
<dbReference type="GO" id="GO:0046872">
    <property type="term" value="F:metal ion binding"/>
    <property type="evidence" value="ECO:0007669"/>
    <property type="project" value="UniProtKB-KW"/>
</dbReference>
<dbReference type="Pfam" id="PF00581">
    <property type="entry name" value="Rhodanese"/>
    <property type="match status" value="2"/>
</dbReference>
<keyword evidence="3" id="KW-0378">Hydrolase</keyword>
<dbReference type="InterPro" id="IPR044528">
    <property type="entry name" value="POD-like_MBL-fold"/>
</dbReference>
<evidence type="ECO:0000313" key="3">
    <source>
        <dbReference type="EMBL" id="SHK34076.1"/>
    </source>
</evidence>
<name>A0A1M6RNQ4_9BACT</name>
<dbReference type="PROSITE" id="PS50206">
    <property type="entry name" value="RHODANESE_3"/>
    <property type="match status" value="2"/>
</dbReference>
<evidence type="ECO:0000259" key="2">
    <source>
        <dbReference type="PROSITE" id="PS50206"/>
    </source>
</evidence>
<dbReference type="OrthoDB" id="9784009at2"/>
<gene>
    <name evidence="3" type="ORF">SAMN04488087_0915</name>
</gene>
<dbReference type="Gene3D" id="3.40.250.10">
    <property type="entry name" value="Rhodanese-like domain"/>
    <property type="match status" value="2"/>
</dbReference>
<accession>A0A1M6RNQ4</accession>
<dbReference type="STRING" id="633813.SAMN04488087_0915"/>
<dbReference type="GO" id="GO:0016787">
    <property type="term" value="F:hydrolase activity"/>
    <property type="evidence" value="ECO:0007669"/>
    <property type="project" value="UniProtKB-KW"/>
</dbReference>
<protein>
    <submittedName>
        <fullName evidence="3">Hydroxyacylglutathione hydrolase</fullName>
    </submittedName>
</protein>
<keyword evidence="1" id="KW-0479">Metal-binding</keyword>
<dbReference type="InterPro" id="IPR036866">
    <property type="entry name" value="RibonucZ/Hydroxyglut_hydro"/>
</dbReference>
<sequence length="484" mass="53379">MLFRQIFDPKLAQYAYLIGCQQTKEAIVIDPERDIDQYLRLAEEEGLRIVAVAETHIHADFLSGAREFAERLGVKLYLSAEGEADGWASNWAKQGNYDVTFLRDGDTFTIGNIEFKAVHTPGHTPEHMCYLVTDRGGGATDPMGMVTGDFVFVGDLGRPDLLESAAKIAGMKDPSARRLYRSALRFLELPDYLQVWPGHGAGSSCGKALGAVPESTVGYEKRFNASLAPAREGEEAFVQSILSGQPEPPLYYARMKVYNRDGVPLLGRLPAPQQLSVAELERLVQAGEVTFIDTRLDREAFMRAHLPGALYAPFNKSFNTVVGSLVADDQTPLVLIIDEEDVEQAVRDLVRIGYDRIEAFVTPETLTRYFNEGGARASIPIISFEEVAQMRTQPNVAIIDVRYASEYEAGHIPGAINASYTRLPEYLDRIPRDRTLLVHCVSGARSAAAASFLAAQGYEVQYVIDDFANYRRLGPVEEGAAVTA</sequence>
<organism evidence="3 4">
    <name type="scientific">Rhodothermus profundi</name>
    <dbReference type="NCBI Taxonomy" id="633813"/>
    <lineage>
        <taxon>Bacteria</taxon>
        <taxon>Pseudomonadati</taxon>
        <taxon>Rhodothermota</taxon>
        <taxon>Rhodothermia</taxon>
        <taxon>Rhodothermales</taxon>
        <taxon>Rhodothermaceae</taxon>
        <taxon>Rhodothermus</taxon>
    </lineage>
</organism>
<dbReference type="Proteomes" id="UP000185812">
    <property type="component" value="Unassembled WGS sequence"/>
</dbReference>
<dbReference type="GO" id="GO:0006749">
    <property type="term" value="P:glutathione metabolic process"/>
    <property type="evidence" value="ECO:0007669"/>
    <property type="project" value="InterPro"/>
</dbReference>
<evidence type="ECO:0000256" key="1">
    <source>
        <dbReference type="ARBA" id="ARBA00022723"/>
    </source>
</evidence>
<feature type="domain" description="Rhodanese" evidence="2">
    <location>
        <begin position="392"/>
        <end position="479"/>
    </location>
</feature>
<dbReference type="EMBL" id="FRAU01000002">
    <property type="protein sequence ID" value="SHK34076.1"/>
    <property type="molecule type" value="Genomic_DNA"/>
</dbReference>
<dbReference type="InterPro" id="IPR036873">
    <property type="entry name" value="Rhodanese-like_dom_sf"/>
</dbReference>